<dbReference type="EMBL" id="CAJOBI010119769">
    <property type="protein sequence ID" value="CAF4672431.1"/>
    <property type="molecule type" value="Genomic_DNA"/>
</dbReference>
<comment type="caution">
    <text evidence="1">The sequence shown here is derived from an EMBL/GenBank/DDBJ whole genome shotgun (WGS) entry which is preliminary data.</text>
</comment>
<evidence type="ECO:0000313" key="2">
    <source>
        <dbReference type="EMBL" id="CAF4672431.1"/>
    </source>
</evidence>
<dbReference type="Proteomes" id="UP000676336">
    <property type="component" value="Unassembled WGS sequence"/>
</dbReference>
<accession>A0A816T941</accession>
<protein>
    <submittedName>
        <fullName evidence="1">Uncharacterized protein</fullName>
    </submittedName>
</protein>
<dbReference type="Proteomes" id="UP000663824">
    <property type="component" value="Unassembled WGS sequence"/>
</dbReference>
<organism evidence="1 3">
    <name type="scientific">Rotaria magnacalcarata</name>
    <dbReference type="NCBI Taxonomy" id="392030"/>
    <lineage>
        <taxon>Eukaryota</taxon>
        <taxon>Metazoa</taxon>
        <taxon>Spiralia</taxon>
        <taxon>Gnathifera</taxon>
        <taxon>Rotifera</taxon>
        <taxon>Eurotatoria</taxon>
        <taxon>Bdelloidea</taxon>
        <taxon>Philodinida</taxon>
        <taxon>Philodinidae</taxon>
        <taxon>Rotaria</taxon>
    </lineage>
</organism>
<name>A0A816T941_9BILA</name>
<evidence type="ECO:0000313" key="3">
    <source>
        <dbReference type="Proteomes" id="UP000663824"/>
    </source>
</evidence>
<reference evidence="1" key="1">
    <citation type="submission" date="2021-02" db="EMBL/GenBank/DDBJ databases">
        <authorList>
            <person name="Nowell W R."/>
        </authorList>
    </citation>
    <scope>NUCLEOTIDE SEQUENCE</scope>
</reference>
<sequence>MPDPIAPKRYYGGEYGWVAPFILEVRNGLNLGKEQLPSRDAAIVPKIVEKAALGIMQGNGLNLGKEQLPSRDAAIVPKIVEKAALGIMQEGKKLGESRAAEEMTQRLIKRKENGTKEVWKCCAHLYSRERFLYKTLNKDMRFIGSTKHEPIWRSKIHTLGPFGLLLWDNPFNEKPNTNKLVYLGANLTDDQIATYENLSKHTDEYGSFQAFTSCGRDPQKAESMGNVLLIIKVQLAFTVDL</sequence>
<dbReference type="EMBL" id="CAJNRE010011041">
    <property type="protein sequence ID" value="CAF2098005.1"/>
    <property type="molecule type" value="Genomic_DNA"/>
</dbReference>
<proteinExistence type="predicted"/>
<dbReference type="AlphaFoldDB" id="A0A816T941"/>
<evidence type="ECO:0000313" key="1">
    <source>
        <dbReference type="EMBL" id="CAF2098005.1"/>
    </source>
</evidence>
<gene>
    <name evidence="1" type="ORF">MBJ925_LOCUS21751</name>
    <name evidence="2" type="ORF">SMN809_LOCUS41948</name>
</gene>